<reference evidence="2" key="1">
    <citation type="journal article" date="2019" name="Sci. Rep.">
        <title>Draft genome of Tanacetum cinerariifolium, the natural source of mosquito coil.</title>
        <authorList>
            <person name="Yamashiro T."/>
            <person name="Shiraishi A."/>
            <person name="Satake H."/>
            <person name="Nakayama K."/>
        </authorList>
    </citation>
    <scope>NUCLEOTIDE SEQUENCE</scope>
</reference>
<gene>
    <name evidence="2" type="ORF">Tci_684640</name>
</gene>
<evidence type="ECO:0000256" key="1">
    <source>
        <dbReference type="SAM" id="Coils"/>
    </source>
</evidence>
<organism evidence="2">
    <name type="scientific">Tanacetum cinerariifolium</name>
    <name type="common">Dalmatian daisy</name>
    <name type="synonym">Chrysanthemum cinerariifolium</name>
    <dbReference type="NCBI Taxonomy" id="118510"/>
    <lineage>
        <taxon>Eukaryota</taxon>
        <taxon>Viridiplantae</taxon>
        <taxon>Streptophyta</taxon>
        <taxon>Embryophyta</taxon>
        <taxon>Tracheophyta</taxon>
        <taxon>Spermatophyta</taxon>
        <taxon>Magnoliopsida</taxon>
        <taxon>eudicotyledons</taxon>
        <taxon>Gunneridae</taxon>
        <taxon>Pentapetalae</taxon>
        <taxon>asterids</taxon>
        <taxon>campanulids</taxon>
        <taxon>Asterales</taxon>
        <taxon>Asteraceae</taxon>
        <taxon>Asteroideae</taxon>
        <taxon>Anthemideae</taxon>
        <taxon>Anthemidinae</taxon>
        <taxon>Tanacetum</taxon>
    </lineage>
</organism>
<evidence type="ECO:0000313" key="2">
    <source>
        <dbReference type="EMBL" id="GFB12669.1"/>
    </source>
</evidence>
<keyword evidence="1" id="KW-0175">Coiled coil</keyword>
<proteinExistence type="predicted"/>
<comment type="caution">
    <text evidence="2">The sequence shown here is derived from an EMBL/GenBank/DDBJ whole genome shotgun (WGS) entry which is preliminary data.</text>
</comment>
<name>A0A699KVB4_TANCI</name>
<accession>A0A699KVB4</accession>
<protein>
    <submittedName>
        <fullName evidence="2">Uncharacterized protein</fullName>
    </submittedName>
</protein>
<dbReference type="AlphaFoldDB" id="A0A699KVB4"/>
<sequence length="203" mass="22775">MGQDIQMQMVGCNGGNQFRQHAGKNVRNLNGYNDIQNVGNQFIQNAVHNLNRTGNLVAARAEGNATGHNDLDEIEKVNANCILMANPQQASTSGTQTDKAPVYDSDGLAELLVEKSIVSSLLEEKKKLKSDFKIHEDELLDKKTQLEKKIEELDNILVKMGQSIQTIHMLSPKPDPFYHTEQKMALGYQNPFYLKQAQQKQHN</sequence>
<feature type="coiled-coil region" evidence="1">
    <location>
        <begin position="118"/>
        <end position="163"/>
    </location>
</feature>
<feature type="non-terminal residue" evidence="2">
    <location>
        <position position="203"/>
    </location>
</feature>
<dbReference type="EMBL" id="BKCJ010557781">
    <property type="protein sequence ID" value="GFB12669.1"/>
    <property type="molecule type" value="Genomic_DNA"/>
</dbReference>